<dbReference type="RefSeq" id="WP_263740708.1">
    <property type="nucleotide sequence ID" value="NZ_JAOWKZ010000003.1"/>
</dbReference>
<feature type="domain" description="Rieske" evidence="8">
    <location>
        <begin position="57"/>
        <end position="163"/>
    </location>
</feature>
<keyword evidence="3" id="KW-0479">Metal-binding</keyword>
<keyword evidence="5" id="KW-0408">Iron</keyword>
<keyword evidence="4" id="KW-0560">Oxidoreductase</keyword>
<evidence type="ECO:0000256" key="6">
    <source>
        <dbReference type="ARBA" id="ARBA00023014"/>
    </source>
</evidence>
<dbReference type="Proteomes" id="UP001652564">
    <property type="component" value="Unassembled WGS sequence"/>
</dbReference>
<organism evidence="9 10">
    <name type="scientific">Albidovulum litorale</name>
    <dbReference type="NCBI Taxonomy" id="2984134"/>
    <lineage>
        <taxon>Bacteria</taxon>
        <taxon>Pseudomonadati</taxon>
        <taxon>Pseudomonadota</taxon>
        <taxon>Alphaproteobacteria</taxon>
        <taxon>Rhodobacterales</taxon>
        <taxon>Paracoccaceae</taxon>
        <taxon>Albidovulum</taxon>
    </lineage>
</organism>
<dbReference type="Gene3D" id="3.90.380.10">
    <property type="entry name" value="Naphthalene 1,2-dioxygenase Alpha Subunit, Chain A, domain 1"/>
    <property type="match status" value="2"/>
</dbReference>
<evidence type="ECO:0000256" key="1">
    <source>
        <dbReference type="ARBA" id="ARBA00001962"/>
    </source>
</evidence>
<reference evidence="9 10" key="1">
    <citation type="submission" date="2022-10" db="EMBL/GenBank/DDBJ databases">
        <title>Defluviimonas sp. nov., isolated from ocean surface sediments.</title>
        <authorList>
            <person name="He W."/>
            <person name="Wang L."/>
            <person name="Zhang D.-F."/>
        </authorList>
    </citation>
    <scope>NUCLEOTIDE SEQUENCE [LARGE SCALE GENOMIC DNA]</scope>
    <source>
        <strain evidence="9 10">WL0050</strain>
    </source>
</reference>
<sequence length="383" mass="42214">MTAFSLPDLPGLLPGLLDGLQQTAALPADRPMGLHGAYYTSPDLFELEKATLLRDGWHCLGRADEIPEPGDYFAARLLGEPLIVMRGDDAVIRVFANVCRHRGMLLAGGRGNVKRLICSYHAWSYGRDGSLLRAAHMENAGFDRANCRLAEFHCEIWQGFIYVSLADTPRPLAEQLQPLANALAPYETGSFRVVHSAEEDWQCNWKCLVENFMEGYHLSVVHPQTLRGYTPTELCTKGPSAPAFTSYNANYPDGIPSRGKGAPGLDERQRQRSFLFNVFPTQVASQAASLLASLSLQPVSVDCVHVKWTLSVYGDDLDADTIAQRIALWTEVNREDREKLEKLQQALGSSRADPGPLAGENFEGTIRDFHLYLAGALTPANPT</sequence>
<gene>
    <name evidence="9" type="ORF">OEZ71_14470</name>
</gene>
<keyword evidence="10" id="KW-1185">Reference proteome</keyword>
<accession>A0ABT2ZR31</accession>
<keyword evidence="9" id="KW-0223">Dioxygenase</keyword>
<dbReference type="Pfam" id="PF00355">
    <property type="entry name" value="Rieske"/>
    <property type="match status" value="1"/>
</dbReference>
<evidence type="ECO:0000256" key="3">
    <source>
        <dbReference type="ARBA" id="ARBA00022723"/>
    </source>
</evidence>
<dbReference type="PANTHER" id="PTHR43756:SF5">
    <property type="entry name" value="CHOLINE MONOOXYGENASE, CHLOROPLASTIC"/>
    <property type="match status" value="1"/>
</dbReference>
<dbReference type="InterPro" id="IPR015881">
    <property type="entry name" value="ARHD_Rieske_2Fe_2S"/>
</dbReference>
<name>A0ABT2ZR31_9RHOB</name>
<evidence type="ECO:0000256" key="7">
    <source>
        <dbReference type="ARBA" id="ARBA00023027"/>
    </source>
</evidence>
<evidence type="ECO:0000256" key="2">
    <source>
        <dbReference type="ARBA" id="ARBA00022714"/>
    </source>
</evidence>
<evidence type="ECO:0000259" key="8">
    <source>
        <dbReference type="PROSITE" id="PS51296"/>
    </source>
</evidence>
<dbReference type="PANTHER" id="PTHR43756">
    <property type="entry name" value="CHOLINE MONOOXYGENASE, CHLOROPLASTIC"/>
    <property type="match status" value="1"/>
</dbReference>
<dbReference type="CDD" id="cd03469">
    <property type="entry name" value="Rieske_RO_Alpha_N"/>
    <property type="match status" value="1"/>
</dbReference>
<keyword evidence="7" id="KW-0520">NAD</keyword>
<evidence type="ECO:0000313" key="10">
    <source>
        <dbReference type="Proteomes" id="UP001652564"/>
    </source>
</evidence>
<dbReference type="InterPro" id="IPR015879">
    <property type="entry name" value="Ring_hydroxy_dOase_asu_C_dom"/>
</dbReference>
<dbReference type="SUPFAM" id="SSF55961">
    <property type="entry name" value="Bet v1-like"/>
    <property type="match status" value="1"/>
</dbReference>
<dbReference type="EMBL" id="JAOWKZ010000003">
    <property type="protein sequence ID" value="MCV2873502.1"/>
    <property type="molecule type" value="Genomic_DNA"/>
</dbReference>
<evidence type="ECO:0000313" key="9">
    <source>
        <dbReference type="EMBL" id="MCV2873502.1"/>
    </source>
</evidence>
<dbReference type="GO" id="GO:0051213">
    <property type="term" value="F:dioxygenase activity"/>
    <property type="evidence" value="ECO:0007669"/>
    <property type="project" value="UniProtKB-KW"/>
</dbReference>
<comment type="cofactor">
    <cofactor evidence="1">
        <name>Fe cation</name>
        <dbReference type="ChEBI" id="CHEBI:24875"/>
    </cofactor>
</comment>
<dbReference type="Pfam" id="PF00848">
    <property type="entry name" value="Ring_hydroxyl_A"/>
    <property type="match status" value="1"/>
</dbReference>
<dbReference type="InterPro" id="IPR017941">
    <property type="entry name" value="Rieske_2Fe-2S"/>
</dbReference>
<proteinExistence type="predicted"/>
<dbReference type="InterPro" id="IPR036922">
    <property type="entry name" value="Rieske_2Fe-2S_sf"/>
</dbReference>
<keyword evidence="2" id="KW-0001">2Fe-2S</keyword>
<dbReference type="Gene3D" id="2.102.10.10">
    <property type="entry name" value="Rieske [2Fe-2S] iron-sulphur domain"/>
    <property type="match status" value="1"/>
</dbReference>
<keyword evidence="6" id="KW-0411">Iron-sulfur</keyword>
<protein>
    <submittedName>
        <fullName evidence="9">Aromatic ring-hydroxylating dioxygenase subunit alpha</fullName>
    </submittedName>
</protein>
<dbReference type="PROSITE" id="PS51296">
    <property type="entry name" value="RIESKE"/>
    <property type="match status" value="1"/>
</dbReference>
<evidence type="ECO:0000256" key="5">
    <source>
        <dbReference type="ARBA" id="ARBA00023004"/>
    </source>
</evidence>
<comment type="caution">
    <text evidence="9">The sequence shown here is derived from an EMBL/GenBank/DDBJ whole genome shotgun (WGS) entry which is preliminary data.</text>
</comment>
<dbReference type="PROSITE" id="PS00570">
    <property type="entry name" value="RING_HYDROXYL_ALPHA"/>
    <property type="match status" value="1"/>
</dbReference>
<evidence type="ECO:0000256" key="4">
    <source>
        <dbReference type="ARBA" id="ARBA00023002"/>
    </source>
</evidence>
<dbReference type="SUPFAM" id="SSF50022">
    <property type="entry name" value="ISP domain"/>
    <property type="match status" value="1"/>
</dbReference>
<dbReference type="InterPro" id="IPR001663">
    <property type="entry name" value="Rng_hydr_dOase-A"/>
</dbReference>
<dbReference type="PRINTS" id="PR00090">
    <property type="entry name" value="RNGDIOXGNASE"/>
</dbReference>